<dbReference type="GO" id="GO:0005524">
    <property type="term" value="F:ATP binding"/>
    <property type="evidence" value="ECO:0007669"/>
    <property type="project" value="UniProtKB-KW"/>
</dbReference>
<dbReference type="Proteomes" id="UP000599391">
    <property type="component" value="Unassembled WGS sequence"/>
</dbReference>
<organism evidence="1 2">
    <name type="scientific">Atlanticothrix silvestris CENA357</name>
    <dbReference type="NCBI Taxonomy" id="1725252"/>
    <lineage>
        <taxon>Bacteria</taxon>
        <taxon>Bacillati</taxon>
        <taxon>Cyanobacteriota</taxon>
        <taxon>Cyanophyceae</taxon>
        <taxon>Nostocales</taxon>
        <taxon>Nodulariaceae</taxon>
        <taxon>Atlanticothrix</taxon>
        <taxon>Atlanticothrix silvestris</taxon>
    </lineage>
</organism>
<evidence type="ECO:0000313" key="2">
    <source>
        <dbReference type="Proteomes" id="UP000599391"/>
    </source>
</evidence>
<dbReference type="Gene3D" id="3.40.50.300">
    <property type="entry name" value="P-loop containing nucleotide triphosphate hydrolases"/>
    <property type="match status" value="1"/>
</dbReference>
<dbReference type="SUPFAM" id="SSF52540">
    <property type="entry name" value="P-loop containing nucleoside triphosphate hydrolases"/>
    <property type="match status" value="1"/>
</dbReference>
<keyword evidence="1" id="KW-0067">ATP-binding</keyword>
<sequence length="77" mass="9082">MNPLNKPKSLQDILKQRQQSGFVGREEQVNVFRQNLKLPLEDSRRHFLFNVWGQGRVGKTTLLRQFRQIAESYKVSP</sequence>
<gene>
    <name evidence="1" type="ORF">I8751_08670</name>
</gene>
<dbReference type="AlphaFoldDB" id="A0A8J7HAN5"/>
<keyword evidence="2" id="KW-1185">Reference proteome</keyword>
<reference evidence="1 2" key="1">
    <citation type="journal article" date="2021" name="Int. J. Syst. Evol. Microbiol.">
        <title>Amazonocrinis nigriterrae gen. nov., sp. nov., Atlanticothrix silvestris gen. nov., sp. nov. and Dendronalium phyllosphericum gen. nov., sp. nov., nostocacean cyanobacteria from Brazilian environments.</title>
        <authorList>
            <person name="Alvarenga D.O."/>
            <person name="Andreote A.P.D."/>
            <person name="Branco L.H.Z."/>
            <person name="Delbaje E."/>
            <person name="Cruz R.B."/>
            <person name="Varani A.M."/>
            <person name="Fiore M.F."/>
        </authorList>
    </citation>
    <scope>NUCLEOTIDE SEQUENCE [LARGE SCALE GENOMIC DNA]</scope>
    <source>
        <strain evidence="1 2">CENA357</strain>
    </source>
</reference>
<dbReference type="InterPro" id="IPR027417">
    <property type="entry name" value="P-loop_NTPase"/>
</dbReference>
<proteinExistence type="predicted"/>
<name>A0A8J7HAN5_9CYAN</name>
<accession>A0A8J7HAN5</accession>
<evidence type="ECO:0000313" key="1">
    <source>
        <dbReference type="EMBL" id="MBH8552447.1"/>
    </source>
</evidence>
<keyword evidence="1" id="KW-0547">Nucleotide-binding</keyword>
<dbReference type="EMBL" id="JAECZB010000014">
    <property type="protein sequence ID" value="MBH8552447.1"/>
    <property type="molecule type" value="Genomic_DNA"/>
</dbReference>
<dbReference type="RefSeq" id="WP_214438753.1">
    <property type="nucleotide sequence ID" value="NZ_JAECZB010000014.1"/>
</dbReference>
<comment type="caution">
    <text evidence="1">The sequence shown here is derived from an EMBL/GenBank/DDBJ whole genome shotgun (WGS) entry which is preliminary data.</text>
</comment>
<protein>
    <submittedName>
        <fullName evidence="1">ATP-binding protein</fullName>
    </submittedName>
</protein>